<protein>
    <submittedName>
        <fullName evidence="2">Serine/threonine phosphatase stp</fullName>
        <ecNumber evidence="2">3.1.3.16</ecNumber>
    </submittedName>
</protein>
<comment type="caution">
    <text evidence="2">The sequence shown here is derived from an EMBL/GenBank/DDBJ whole genome shotgun (WGS) entry which is preliminary data.</text>
</comment>
<evidence type="ECO:0000313" key="2">
    <source>
        <dbReference type="EMBL" id="OIQ95214.1"/>
    </source>
</evidence>
<organism evidence="2">
    <name type="scientific">mine drainage metagenome</name>
    <dbReference type="NCBI Taxonomy" id="410659"/>
    <lineage>
        <taxon>unclassified sequences</taxon>
        <taxon>metagenomes</taxon>
        <taxon>ecological metagenomes</taxon>
    </lineage>
</organism>
<dbReference type="EC" id="3.1.3.16" evidence="2"/>
<accession>A0A1J5RGJ0</accession>
<dbReference type="PROSITE" id="PS51746">
    <property type="entry name" value="PPM_2"/>
    <property type="match status" value="1"/>
</dbReference>
<dbReference type="SUPFAM" id="SSF81606">
    <property type="entry name" value="PP2C-like"/>
    <property type="match status" value="1"/>
</dbReference>
<dbReference type="Gene3D" id="3.60.40.10">
    <property type="entry name" value="PPM-type phosphatase domain"/>
    <property type="match status" value="1"/>
</dbReference>
<evidence type="ECO:0000259" key="1">
    <source>
        <dbReference type="PROSITE" id="PS51746"/>
    </source>
</evidence>
<dbReference type="EMBL" id="MLJW01000171">
    <property type="protein sequence ID" value="OIQ95214.1"/>
    <property type="molecule type" value="Genomic_DNA"/>
</dbReference>
<sequence length="270" mass="29759">MKFAVHQANHIGGRKYNQDRVGYAYTNDALLLVLADGMGGHLHGEIAAQIAVHSFMRAFARLEQTRVKEPEVFLRATMRAGHDAIFDYARAEKLGGNPGTTCVAALVQDGQIWWAHAGDSRFYLLRGNAVASVTHDHSVVQQWADWGIISPDEMKTHPDRNKITNCLGGVEDMFYVDVSKPVVAEAGDTLLLCSDGFWSPLTDGEMSQLSSIRSMRERLDELIVTAVYREGMRADNTTAVVARLGDGEEEHATDVPVCITLDEQDLPGNF</sequence>
<keyword evidence="2" id="KW-0378">Hydrolase</keyword>
<dbReference type="AlphaFoldDB" id="A0A1J5RGJ0"/>
<dbReference type="InterPro" id="IPR001932">
    <property type="entry name" value="PPM-type_phosphatase-like_dom"/>
</dbReference>
<dbReference type="PANTHER" id="PTHR13832:SF827">
    <property type="entry name" value="PROTEIN PHOSPHATASE 1L"/>
    <property type="match status" value="1"/>
</dbReference>
<feature type="domain" description="PPM-type phosphatase" evidence="1">
    <location>
        <begin position="2"/>
        <end position="244"/>
    </location>
</feature>
<dbReference type="InterPro" id="IPR036457">
    <property type="entry name" value="PPM-type-like_dom_sf"/>
</dbReference>
<dbReference type="Pfam" id="PF13672">
    <property type="entry name" value="PP2C_2"/>
    <property type="match status" value="1"/>
</dbReference>
<name>A0A1J5RGJ0_9ZZZZ</name>
<reference evidence="2" key="1">
    <citation type="submission" date="2016-10" db="EMBL/GenBank/DDBJ databases">
        <title>Sequence of Gallionella enrichment culture.</title>
        <authorList>
            <person name="Poehlein A."/>
            <person name="Muehling M."/>
            <person name="Daniel R."/>
        </authorList>
    </citation>
    <scope>NUCLEOTIDE SEQUENCE</scope>
</reference>
<dbReference type="SMART" id="SM00331">
    <property type="entry name" value="PP2C_SIG"/>
    <property type="match status" value="1"/>
</dbReference>
<dbReference type="CDD" id="cd00143">
    <property type="entry name" value="PP2Cc"/>
    <property type="match status" value="1"/>
</dbReference>
<dbReference type="PANTHER" id="PTHR13832">
    <property type="entry name" value="PROTEIN PHOSPHATASE 2C"/>
    <property type="match status" value="1"/>
</dbReference>
<dbReference type="InterPro" id="IPR015655">
    <property type="entry name" value="PP2C"/>
</dbReference>
<proteinExistence type="predicted"/>
<dbReference type="GO" id="GO:0004722">
    <property type="term" value="F:protein serine/threonine phosphatase activity"/>
    <property type="evidence" value="ECO:0007669"/>
    <property type="project" value="UniProtKB-EC"/>
</dbReference>
<gene>
    <name evidence="2" type="primary">stp_12</name>
    <name evidence="2" type="ORF">GALL_228010</name>
</gene>
<dbReference type="SMART" id="SM00332">
    <property type="entry name" value="PP2Cc"/>
    <property type="match status" value="1"/>
</dbReference>